<name>A0ABV6CTB2_9RHOB</name>
<evidence type="ECO:0000313" key="3">
    <source>
        <dbReference type="Proteomes" id="UP001589795"/>
    </source>
</evidence>
<dbReference type="Proteomes" id="UP001589795">
    <property type="component" value="Unassembled WGS sequence"/>
</dbReference>
<feature type="transmembrane region" description="Helical" evidence="1">
    <location>
        <begin position="28"/>
        <end position="50"/>
    </location>
</feature>
<dbReference type="RefSeq" id="WP_265507535.1">
    <property type="nucleotide sequence ID" value="NZ_JAOTBE010000035.1"/>
</dbReference>
<proteinExistence type="predicted"/>
<reference evidence="2 3" key="1">
    <citation type="submission" date="2024-09" db="EMBL/GenBank/DDBJ databases">
        <authorList>
            <person name="Sun Q."/>
            <person name="Mori K."/>
        </authorList>
    </citation>
    <scope>NUCLEOTIDE SEQUENCE [LARGE SCALE GENOMIC DNA]</scope>
    <source>
        <strain evidence="2 3">CCM 7904</strain>
    </source>
</reference>
<sequence>MNLAVALMVSILVSVCSTIVLVVLDHGWMTAFLGGYVGGGMLSMVLLMTLQSAYARLRSTAGAARDDHEGPDDR</sequence>
<keyword evidence="1" id="KW-0472">Membrane</keyword>
<comment type="caution">
    <text evidence="2">The sequence shown here is derived from an EMBL/GenBank/DDBJ whole genome shotgun (WGS) entry which is preliminary data.</text>
</comment>
<evidence type="ECO:0000256" key="1">
    <source>
        <dbReference type="SAM" id="Phobius"/>
    </source>
</evidence>
<accession>A0ABV6CTB2</accession>
<gene>
    <name evidence="2" type="ORF">ACFFIZ_18485</name>
</gene>
<keyword evidence="3" id="KW-1185">Reference proteome</keyword>
<evidence type="ECO:0000313" key="2">
    <source>
        <dbReference type="EMBL" id="MFC0202238.1"/>
    </source>
</evidence>
<dbReference type="EMBL" id="JBHLWQ010000180">
    <property type="protein sequence ID" value="MFC0202238.1"/>
    <property type="molecule type" value="Genomic_DNA"/>
</dbReference>
<keyword evidence="1" id="KW-0812">Transmembrane</keyword>
<organism evidence="2 3">
    <name type="scientific">Paracoccus rhizosphaerae</name>
    <dbReference type="NCBI Taxonomy" id="1133347"/>
    <lineage>
        <taxon>Bacteria</taxon>
        <taxon>Pseudomonadati</taxon>
        <taxon>Pseudomonadota</taxon>
        <taxon>Alphaproteobacteria</taxon>
        <taxon>Rhodobacterales</taxon>
        <taxon>Paracoccaceae</taxon>
        <taxon>Paracoccus</taxon>
    </lineage>
</organism>
<protein>
    <submittedName>
        <fullName evidence="2">Uncharacterized protein</fullName>
    </submittedName>
</protein>
<keyword evidence="1" id="KW-1133">Transmembrane helix</keyword>